<dbReference type="PANTHER" id="PTHR46825">
    <property type="entry name" value="D-ALANYL-D-ALANINE-CARBOXYPEPTIDASE/ENDOPEPTIDASE AMPH"/>
    <property type="match status" value="1"/>
</dbReference>
<dbReference type="SUPFAM" id="SSF56601">
    <property type="entry name" value="beta-lactamase/transpeptidase-like"/>
    <property type="match status" value="1"/>
</dbReference>
<evidence type="ECO:0000259" key="1">
    <source>
        <dbReference type="Pfam" id="PF00144"/>
    </source>
</evidence>
<reference evidence="3" key="1">
    <citation type="submission" date="2020-04" db="EMBL/GenBank/DDBJ databases">
        <authorList>
            <person name="Kittiwongwattana C."/>
        </authorList>
    </citation>
    <scope>NUCLEOTIDE SEQUENCE [LARGE SCALE GENOMIC DNA]</scope>
    <source>
        <strain evidence="3">1310</strain>
    </source>
</reference>
<dbReference type="InterPro" id="IPR001466">
    <property type="entry name" value="Beta-lactam-related"/>
</dbReference>
<dbReference type="KEGG" id="coy:HF329_17495"/>
<dbReference type="AlphaFoldDB" id="A0AAE6ZJE6"/>
<evidence type="ECO:0000313" key="2">
    <source>
        <dbReference type="EMBL" id="QJB33012.1"/>
    </source>
</evidence>
<proteinExistence type="predicted"/>
<feature type="domain" description="Beta-lactamase-related" evidence="1">
    <location>
        <begin position="43"/>
        <end position="373"/>
    </location>
</feature>
<dbReference type="RefSeq" id="WP_168805761.1">
    <property type="nucleotide sequence ID" value="NZ_CP051205.1"/>
</dbReference>
<dbReference type="Gene3D" id="3.40.710.10">
    <property type="entry name" value="DD-peptidase/beta-lactamase superfamily"/>
    <property type="match status" value="1"/>
</dbReference>
<dbReference type="InterPro" id="IPR050491">
    <property type="entry name" value="AmpC-like"/>
</dbReference>
<dbReference type="InterPro" id="IPR012338">
    <property type="entry name" value="Beta-lactam/transpept-like"/>
</dbReference>
<sequence length="382" mass="42253">MRNYCLGLGLLLAFCACKKKDNDNYAPSAPFKTDNVEKQIAVLTDRVKIPGVAVALVGPDGIIWSKTAGMANVEKKEAVTAKTVFKIGSFAKPLIGLSILRLAENGRLNLDADINTYLPFNVQNPKNPERKITLRALMSHTSGICDSVYALRVFTDFIVPDADHPMPLSEFVRGMLTPSGKYYAPGTFHNDRDTTIFSYSNVGSALAAYIVELTVKEDFGAWSSRQFIAPLGTTSLVWHLRDYTTQPFAMPYNIDRQPIGNYSMADYCTGGLHASLTDLSTFARMLVNNGAKDGKQIIAASSLEAMGKVQHPKAQDVYGLFWQHRKVGNEDIFGHGGDVPGSHMQLYVNYATKRAAVVMINGDYRDEDEAEWYKLRDMLLTL</sequence>
<dbReference type="EMBL" id="CP051205">
    <property type="protein sequence ID" value="QJB33012.1"/>
    <property type="molecule type" value="Genomic_DNA"/>
</dbReference>
<accession>A0AAE6ZJE6</accession>
<dbReference type="PROSITE" id="PS51257">
    <property type="entry name" value="PROKAR_LIPOPROTEIN"/>
    <property type="match status" value="1"/>
</dbReference>
<dbReference type="PANTHER" id="PTHR46825:SF9">
    <property type="entry name" value="BETA-LACTAMASE-RELATED DOMAIN-CONTAINING PROTEIN"/>
    <property type="match status" value="1"/>
</dbReference>
<dbReference type="Pfam" id="PF00144">
    <property type="entry name" value="Beta-lactamase"/>
    <property type="match status" value="1"/>
</dbReference>
<protein>
    <submittedName>
        <fullName evidence="2">Beta-lactamase family protein</fullName>
    </submittedName>
</protein>
<name>A0AAE6ZJE6_9BACT</name>
<organism evidence="2 3">
    <name type="scientific">Chitinophaga oryzae</name>
    <dbReference type="NCBI Taxonomy" id="2725414"/>
    <lineage>
        <taxon>Bacteria</taxon>
        <taxon>Pseudomonadati</taxon>
        <taxon>Bacteroidota</taxon>
        <taxon>Chitinophagia</taxon>
        <taxon>Chitinophagales</taxon>
        <taxon>Chitinophagaceae</taxon>
        <taxon>Chitinophaga</taxon>
    </lineage>
</organism>
<gene>
    <name evidence="2" type="ORF">HF329_17495</name>
</gene>
<dbReference type="Proteomes" id="UP000502421">
    <property type="component" value="Chromosome"/>
</dbReference>
<evidence type="ECO:0000313" key="3">
    <source>
        <dbReference type="Proteomes" id="UP000502421"/>
    </source>
</evidence>